<proteinExistence type="predicted"/>
<dbReference type="PRINTS" id="PR00599">
    <property type="entry name" value="MAPEPTIDASE"/>
</dbReference>
<feature type="domain" description="Peptidase M24" evidence="5">
    <location>
        <begin position="2"/>
        <end position="89"/>
    </location>
</feature>
<evidence type="ECO:0000256" key="2">
    <source>
        <dbReference type="ARBA" id="ARBA00022670"/>
    </source>
</evidence>
<name>A0A699ZDE5_HAELA</name>
<keyword evidence="2" id="KW-0645">Protease</keyword>
<evidence type="ECO:0000259" key="5">
    <source>
        <dbReference type="Pfam" id="PF00557"/>
    </source>
</evidence>
<keyword evidence="4" id="KW-0378">Hydrolase</keyword>
<dbReference type="InterPro" id="IPR036005">
    <property type="entry name" value="Creatinase/aminopeptidase-like"/>
</dbReference>
<dbReference type="GO" id="GO:0006508">
    <property type="term" value="P:proteolysis"/>
    <property type="evidence" value="ECO:0007669"/>
    <property type="project" value="UniProtKB-KW"/>
</dbReference>
<evidence type="ECO:0000313" key="7">
    <source>
        <dbReference type="Proteomes" id="UP000485058"/>
    </source>
</evidence>
<organism evidence="6 7">
    <name type="scientific">Haematococcus lacustris</name>
    <name type="common">Green alga</name>
    <name type="synonym">Haematococcus pluvialis</name>
    <dbReference type="NCBI Taxonomy" id="44745"/>
    <lineage>
        <taxon>Eukaryota</taxon>
        <taxon>Viridiplantae</taxon>
        <taxon>Chlorophyta</taxon>
        <taxon>core chlorophytes</taxon>
        <taxon>Chlorophyceae</taxon>
        <taxon>CS clade</taxon>
        <taxon>Chlamydomonadales</taxon>
        <taxon>Haematococcaceae</taxon>
        <taxon>Haematococcus</taxon>
    </lineage>
</organism>
<dbReference type="EMBL" id="BLLF01000622">
    <property type="protein sequence ID" value="GFH13522.1"/>
    <property type="molecule type" value="Genomic_DNA"/>
</dbReference>
<gene>
    <name evidence="6" type="ORF">HaLaN_09422</name>
</gene>
<dbReference type="GO" id="GO:0070006">
    <property type="term" value="F:metalloaminopeptidase activity"/>
    <property type="evidence" value="ECO:0007669"/>
    <property type="project" value="InterPro"/>
</dbReference>
<keyword evidence="7" id="KW-1185">Reference proteome</keyword>
<dbReference type="PANTHER" id="PTHR43330">
    <property type="entry name" value="METHIONINE AMINOPEPTIDASE"/>
    <property type="match status" value="1"/>
</dbReference>
<dbReference type="GO" id="GO:0046872">
    <property type="term" value="F:metal ion binding"/>
    <property type="evidence" value="ECO:0007669"/>
    <property type="project" value="UniProtKB-KW"/>
</dbReference>
<dbReference type="Pfam" id="PF00557">
    <property type="entry name" value="Peptidase_M24"/>
    <property type="match status" value="1"/>
</dbReference>
<dbReference type="Proteomes" id="UP000485058">
    <property type="component" value="Unassembled WGS sequence"/>
</dbReference>
<evidence type="ECO:0000313" key="6">
    <source>
        <dbReference type="EMBL" id="GFH13522.1"/>
    </source>
</evidence>
<feature type="non-terminal residue" evidence="6">
    <location>
        <position position="1"/>
    </location>
</feature>
<evidence type="ECO:0000256" key="3">
    <source>
        <dbReference type="ARBA" id="ARBA00022723"/>
    </source>
</evidence>
<dbReference type="InterPro" id="IPR002467">
    <property type="entry name" value="Pept_M24A_MAP1"/>
</dbReference>
<comment type="caution">
    <text evidence="6">The sequence shown here is derived from an EMBL/GenBank/DDBJ whole genome shotgun (WGS) entry which is preliminary data.</text>
</comment>
<protein>
    <submittedName>
        <fullName evidence="6">Methionine aminopeptidase</fullName>
    </submittedName>
</protein>
<evidence type="ECO:0000256" key="1">
    <source>
        <dbReference type="ARBA" id="ARBA00022438"/>
    </source>
</evidence>
<accession>A0A699ZDE5</accession>
<dbReference type="SUPFAM" id="SSF55920">
    <property type="entry name" value="Creatinase/aminopeptidase"/>
    <property type="match status" value="1"/>
</dbReference>
<dbReference type="PANTHER" id="PTHR43330:SF8">
    <property type="entry name" value="METHIONINE AMINOPEPTIDASE 1D, MITOCHONDRIAL"/>
    <property type="match status" value="1"/>
</dbReference>
<reference evidence="6 7" key="1">
    <citation type="submission" date="2020-02" db="EMBL/GenBank/DDBJ databases">
        <title>Draft genome sequence of Haematococcus lacustris strain NIES-144.</title>
        <authorList>
            <person name="Morimoto D."/>
            <person name="Nakagawa S."/>
            <person name="Yoshida T."/>
            <person name="Sawayama S."/>
        </authorList>
    </citation>
    <scope>NUCLEOTIDE SEQUENCE [LARGE SCALE GENOMIC DNA]</scope>
    <source>
        <strain evidence="6 7">NIES-144</strain>
    </source>
</reference>
<sequence>VINEIADNYSYSVVRDFVGHGVGKAFHSAPHILHYRNNQPGSMQVGQTFTIEPMLVQGSTKCETWKDEWTIVTKDGGLAAQYEHTLLITPQGVEILTQL</sequence>
<keyword evidence="1 6" id="KW-0031">Aminopeptidase</keyword>
<evidence type="ECO:0000256" key="4">
    <source>
        <dbReference type="ARBA" id="ARBA00022801"/>
    </source>
</evidence>
<dbReference type="InterPro" id="IPR001714">
    <property type="entry name" value="Pept_M24_MAP"/>
</dbReference>
<dbReference type="PROSITE" id="PS00680">
    <property type="entry name" value="MAP_1"/>
    <property type="match status" value="1"/>
</dbReference>
<dbReference type="InterPro" id="IPR000994">
    <property type="entry name" value="Pept_M24"/>
</dbReference>
<dbReference type="AlphaFoldDB" id="A0A699ZDE5"/>
<dbReference type="Gene3D" id="3.90.230.10">
    <property type="entry name" value="Creatinase/methionine aminopeptidase superfamily"/>
    <property type="match status" value="1"/>
</dbReference>
<keyword evidence="3" id="KW-0479">Metal-binding</keyword>